<comment type="caution">
    <text evidence="7">The sequence shown here is derived from an EMBL/GenBank/DDBJ whole genome shotgun (WGS) entry which is preliminary data.</text>
</comment>
<dbReference type="AlphaFoldDB" id="A0A2W1JDY3"/>
<keyword evidence="1" id="KW-0378">Hydrolase</keyword>
<keyword evidence="4" id="KW-0732">Signal</keyword>
<dbReference type="InterPro" id="IPR022742">
    <property type="entry name" value="Hydrolase_4"/>
</dbReference>
<feature type="domain" description="DUF1400" evidence="5">
    <location>
        <begin position="30"/>
        <end position="156"/>
    </location>
</feature>
<dbReference type="Pfam" id="PF07176">
    <property type="entry name" value="DUF1400"/>
    <property type="match status" value="1"/>
</dbReference>
<proteinExistence type="predicted"/>
<dbReference type="EMBL" id="PQWO01000012">
    <property type="protein sequence ID" value="PZD72023.1"/>
    <property type="molecule type" value="Genomic_DNA"/>
</dbReference>
<organism evidence="7 8">
    <name type="scientific">Acaryochloris thomasi RCC1774</name>
    <dbReference type="NCBI Taxonomy" id="1764569"/>
    <lineage>
        <taxon>Bacteria</taxon>
        <taxon>Bacillati</taxon>
        <taxon>Cyanobacteriota</taxon>
        <taxon>Cyanophyceae</taxon>
        <taxon>Acaryochloridales</taxon>
        <taxon>Acaryochloridaceae</taxon>
        <taxon>Acaryochloris</taxon>
        <taxon>Acaryochloris thomasi</taxon>
    </lineage>
</organism>
<keyword evidence="8" id="KW-1185">Reference proteome</keyword>
<feature type="domain" description="Serine aminopeptidase S33" evidence="6">
    <location>
        <begin position="245"/>
        <end position="355"/>
    </location>
</feature>
<dbReference type="PANTHER" id="PTHR10272:SF13">
    <property type="entry name" value="POLY(ETHYLENE TEREPHTHALATE) HYDROLASE"/>
    <property type="match status" value="1"/>
</dbReference>
<evidence type="ECO:0000259" key="5">
    <source>
        <dbReference type="Pfam" id="PF07176"/>
    </source>
</evidence>
<dbReference type="GO" id="GO:0016042">
    <property type="term" value="P:lipid catabolic process"/>
    <property type="evidence" value="ECO:0007669"/>
    <property type="project" value="UniProtKB-KW"/>
</dbReference>
<feature type="signal peptide" evidence="4">
    <location>
        <begin position="1"/>
        <end position="30"/>
    </location>
</feature>
<dbReference type="RefSeq" id="WP_110987363.1">
    <property type="nucleotide sequence ID" value="NZ_CAWNWM010000012.1"/>
</dbReference>
<dbReference type="Pfam" id="PF12146">
    <property type="entry name" value="Hydrolase_4"/>
    <property type="match status" value="1"/>
</dbReference>
<evidence type="ECO:0000313" key="8">
    <source>
        <dbReference type="Proteomes" id="UP000248857"/>
    </source>
</evidence>
<dbReference type="Gene3D" id="3.40.50.1820">
    <property type="entry name" value="alpha/beta hydrolase"/>
    <property type="match status" value="1"/>
</dbReference>
<dbReference type="OrthoDB" id="422423at2"/>
<name>A0A2W1JDY3_9CYAN</name>
<evidence type="ECO:0008006" key="9">
    <source>
        <dbReference type="Google" id="ProtNLM"/>
    </source>
</evidence>
<keyword evidence="2" id="KW-0442">Lipid degradation</keyword>
<accession>A0A2W1JDY3</accession>
<protein>
    <recommendedName>
        <fullName evidence="9">DUF1400 domain-containing protein</fullName>
    </recommendedName>
</protein>
<evidence type="ECO:0000313" key="7">
    <source>
        <dbReference type="EMBL" id="PZD72023.1"/>
    </source>
</evidence>
<dbReference type="GO" id="GO:0003847">
    <property type="term" value="F:1-alkyl-2-acetylglycerophosphocholine esterase activity"/>
    <property type="evidence" value="ECO:0007669"/>
    <property type="project" value="TreeGrafter"/>
</dbReference>
<evidence type="ECO:0000256" key="1">
    <source>
        <dbReference type="ARBA" id="ARBA00022801"/>
    </source>
</evidence>
<dbReference type="Proteomes" id="UP000248857">
    <property type="component" value="Unassembled WGS sequence"/>
</dbReference>
<sequence length="554" mass="59898">MKRVLPPFPTFLLWTMSFGIASFGITSAQAAERIYASYGSFERSVSVKALEVYAKEGRVTGDLGIYLRYLKPERRRQFRAALQQRATLTPVSIAQFLYAPVGEQLLKRAEKVVQPKSGVGGFFALRAALILAAADPEGLTFLNLLKAYPTEGIQVDLAEGLSTFSQGRKLIQKTDQAVASIEATAEVTPPPALTAAGRSLATAGAFTSKKVSLNLEDSTPLRLDYAGKSRPFPVDVYLPQGTPGPRPVIVISHGLNSDRQSYAYLAEHLASHGFAVAVPEHTGSNTDQLLDLLAGRASEVPSATEFVDRPLDVKFLLDDLQMRSQTDPTFKDRLNLKQVGVIGQSFGGYTALALAGAPLNFNRLQQDCRQNLADTLNLSLVLQCQALRLAGRDYQLADPRIRAAITINPVGSSLFGPASMGKIQVPIMVVTGNADTIAPALPEQIRPFSWLTSPQKYLALIRKSTHFSTIDEPEEAAAEPIPTSPQIIGPSPELARTYIGALSTAFMQTHAAQQPRYQTYLSSDYAAALSQSSLPLSLIEALPEPGEGELEDQT</sequence>
<evidence type="ECO:0000256" key="3">
    <source>
        <dbReference type="ARBA" id="ARBA00023098"/>
    </source>
</evidence>
<evidence type="ECO:0000259" key="6">
    <source>
        <dbReference type="Pfam" id="PF12146"/>
    </source>
</evidence>
<dbReference type="SUPFAM" id="SSF53474">
    <property type="entry name" value="alpha/beta-Hydrolases"/>
    <property type="match status" value="1"/>
</dbReference>
<feature type="chain" id="PRO_5015875807" description="DUF1400 domain-containing protein" evidence="4">
    <location>
        <begin position="31"/>
        <end position="554"/>
    </location>
</feature>
<dbReference type="InterPro" id="IPR029058">
    <property type="entry name" value="AB_hydrolase_fold"/>
</dbReference>
<keyword evidence="3" id="KW-0443">Lipid metabolism</keyword>
<gene>
    <name evidence="7" type="ORF">C1752_03961</name>
</gene>
<reference evidence="7 8" key="1">
    <citation type="journal article" date="2018" name="Sci. Rep.">
        <title>A novel species of the marine cyanobacterium Acaryochloris with a unique pigment content and lifestyle.</title>
        <authorList>
            <person name="Partensky F."/>
            <person name="Six C."/>
            <person name="Ratin M."/>
            <person name="Garczarek L."/>
            <person name="Vaulot D."/>
            <person name="Probert I."/>
            <person name="Calteau A."/>
            <person name="Gourvil P."/>
            <person name="Marie D."/>
            <person name="Grebert T."/>
            <person name="Bouchier C."/>
            <person name="Le Panse S."/>
            <person name="Gachenot M."/>
            <person name="Rodriguez F."/>
            <person name="Garrido J.L."/>
        </authorList>
    </citation>
    <scope>NUCLEOTIDE SEQUENCE [LARGE SCALE GENOMIC DNA]</scope>
    <source>
        <strain evidence="7 8">RCC1774</strain>
    </source>
</reference>
<evidence type="ECO:0000256" key="2">
    <source>
        <dbReference type="ARBA" id="ARBA00022963"/>
    </source>
</evidence>
<evidence type="ECO:0000256" key="4">
    <source>
        <dbReference type="SAM" id="SignalP"/>
    </source>
</evidence>
<dbReference type="PANTHER" id="PTHR10272">
    <property type="entry name" value="PLATELET-ACTIVATING FACTOR ACETYLHYDROLASE"/>
    <property type="match status" value="1"/>
</dbReference>
<dbReference type="InterPro" id="IPR010802">
    <property type="entry name" value="DUF1400"/>
</dbReference>